<sequence length="336" mass="37420">MQDSILEHIEKLLHSPALPEFPAEADKEDKLHAIHNYLVTLRTTLNAFATGDLQFPVDIHGVIAGRLKALQANLMHLTWQIQQVAAGDFTQRVDFMGEYAAAFNSMVTQLDNALTSLRQKEEELTKLTEALRVEIAEKEEALAVLRKKEAQFKHLAEHDALTGVLNRRSFYELACAEFKRAEEKGYPCSLAIIDIDFFKQINDTCGHLQGDDVLRHITKTIKSSLRHGGIIGRYGGDEFVVLLPGLDLKTTKKIVDRLRKQVAQAPFKTSTGTIHMTVSIGLAHVMPQQGLCQDTIFFKSVIKTADNALYAAKEAGRNCLVTLSHCAQQDNVTGKE</sequence>
<feature type="domain" description="HAMP" evidence="3">
    <location>
        <begin position="68"/>
        <end position="115"/>
    </location>
</feature>
<dbReference type="KEGG" id="dog:HP555_09990"/>
<dbReference type="SUPFAM" id="SSF55073">
    <property type="entry name" value="Nucleotide cyclase"/>
    <property type="match status" value="1"/>
</dbReference>
<dbReference type="InterPro" id="IPR029787">
    <property type="entry name" value="Nucleotide_cyclase"/>
</dbReference>
<dbReference type="RefSeq" id="WP_199262065.1">
    <property type="nucleotide sequence ID" value="NZ_CP054140.1"/>
</dbReference>
<organism evidence="5 6">
    <name type="scientific">Desulfobulbus oligotrophicus</name>
    <dbReference type="NCBI Taxonomy" id="1909699"/>
    <lineage>
        <taxon>Bacteria</taxon>
        <taxon>Pseudomonadati</taxon>
        <taxon>Thermodesulfobacteriota</taxon>
        <taxon>Desulfobulbia</taxon>
        <taxon>Desulfobulbales</taxon>
        <taxon>Desulfobulbaceae</taxon>
        <taxon>Desulfobulbus</taxon>
    </lineage>
</organism>
<dbReference type="NCBIfam" id="TIGR00254">
    <property type="entry name" value="GGDEF"/>
    <property type="match status" value="1"/>
</dbReference>
<feature type="domain" description="GGDEF" evidence="4">
    <location>
        <begin position="186"/>
        <end position="325"/>
    </location>
</feature>
<feature type="coiled-coil region" evidence="2">
    <location>
        <begin position="107"/>
        <end position="148"/>
    </location>
</feature>
<accession>A0A7T6AR46</accession>
<dbReference type="PANTHER" id="PTHR45138">
    <property type="entry name" value="REGULATORY COMPONENTS OF SENSORY TRANSDUCTION SYSTEM"/>
    <property type="match status" value="1"/>
</dbReference>
<proteinExistence type="predicted"/>
<dbReference type="CDD" id="cd01949">
    <property type="entry name" value="GGDEF"/>
    <property type="match status" value="1"/>
</dbReference>
<evidence type="ECO:0000256" key="2">
    <source>
        <dbReference type="SAM" id="Coils"/>
    </source>
</evidence>
<dbReference type="GO" id="GO:0005886">
    <property type="term" value="C:plasma membrane"/>
    <property type="evidence" value="ECO:0007669"/>
    <property type="project" value="TreeGrafter"/>
</dbReference>
<reference evidence="5 6" key="1">
    <citation type="submission" date="2020-05" db="EMBL/GenBank/DDBJ databases">
        <title>Complete genome of Desulfobulbus oligotrophicus.</title>
        <authorList>
            <person name="Podar M."/>
        </authorList>
    </citation>
    <scope>NUCLEOTIDE SEQUENCE [LARGE SCALE GENOMIC DNA]</scope>
    <source>
        <strain evidence="5 6">Prop6</strain>
    </source>
</reference>
<dbReference type="Gene3D" id="3.30.70.270">
    <property type="match status" value="1"/>
</dbReference>
<evidence type="ECO:0000313" key="6">
    <source>
        <dbReference type="Proteomes" id="UP000596092"/>
    </source>
</evidence>
<dbReference type="GO" id="GO:0007165">
    <property type="term" value="P:signal transduction"/>
    <property type="evidence" value="ECO:0007669"/>
    <property type="project" value="InterPro"/>
</dbReference>
<dbReference type="InterPro" id="IPR050469">
    <property type="entry name" value="Diguanylate_Cyclase"/>
</dbReference>
<evidence type="ECO:0000259" key="3">
    <source>
        <dbReference type="PROSITE" id="PS50885"/>
    </source>
</evidence>
<dbReference type="EMBL" id="CP054140">
    <property type="protein sequence ID" value="QQG66170.1"/>
    <property type="molecule type" value="Genomic_DNA"/>
</dbReference>
<dbReference type="InterPro" id="IPR043128">
    <property type="entry name" value="Rev_trsase/Diguanyl_cyclase"/>
</dbReference>
<gene>
    <name evidence="5" type="ORF">HP555_09990</name>
</gene>
<dbReference type="PANTHER" id="PTHR45138:SF24">
    <property type="entry name" value="DIGUANYLATE CYCLASE DGCC-RELATED"/>
    <property type="match status" value="1"/>
</dbReference>
<evidence type="ECO:0000259" key="4">
    <source>
        <dbReference type="PROSITE" id="PS50887"/>
    </source>
</evidence>
<dbReference type="CDD" id="cd06225">
    <property type="entry name" value="HAMP"/>
    <property type="match status" value="1"/>
</dbReference>
<dbReference type="GO" id="GO:0052621">
    <property type="term" value="F:diguanylate cyclase activity"/>
    <property type="evidence" value="ECO:0007669"/>
    <property type="project" value="UniProtKB-EC"/>
</dbReference>
<dbReference type="InterPro" id="IPR000160">
    <property type="entry name" value="GGDEF_dom"/>
</dbReference>
<dbReference type="PROSITE" id="PS50885">
    <property type="entry name" value="HAMP"/>
    <property type="match status" value="1"/>
</dbReference>
<dbReference type="GO" id="GO:1902201">
    <property type="term" value="P:negative regulation of bacterial-type flagellum-dependent cell motility"/>
    <property type="evidence" value="ECO:0007669"/>
    <property type="project" value="TreeGrafter"/>
</dbReference>
<evidence type="ECO:0000313" key="5">
    <source>
        <dbReference type="EMBL" id="QQG66170.1"/>
    </source>
</evidence>
<keyword evidence="2" id="KW-0175">Coiled coil</keyword>
<protein>
    <recommendedName>
        <fullName evidence="1">diguanylate cyclase</fullName>
        <ecNumber evidence="1">2.7.7.65</ecNumber>
    </recommendedName>
</protein>
<dbReference type="GO" id="GO:0043709">
    <property type="term" value="P:cell adhesion involved in single-species biofilm formation"/>
    <property type="evidence" value="ECO:0007669"/>
    <property type="project" value="TreeGrafter"/>
</dbReference>
<dbReference type="EC" id="2.7.7.65" evidence="1"/>
<evidence type="ECO:0000256" key="1">
    <source>
        <dbReference type="ARBA" id="ARBA00012528"/>
    </source>
</evidence>
<dbReference type="AlphaFoldDB" id="A0A7T6AR46"/>
<dbReference type="SMART" id="SM00267">
    <property type="entry name" value="GGDEF"/>
    <property type="match status" value="1"/>
</dbReference>
<dbReference type="FunFam" id="3.30.70.270:FF:000001">
    <property type="entry name" value="Diguanylate cyclase domain protein"/>
    <property type="match status" value="1"/>
</dbReference>
<name>A0A7T6AR46_9BACT</name>
<keyword evidence="6" id="KW-1185">Reference proteome</keyword>
<dbReference type="Proteomes" id="UP000596092">
    <property type="component" value="Chromosome"/>
</dbReference>
<dbReference type="InterPro" id="IPR003660">
    <property type="entry name" value="HAMP_dom"/>
</dbReference>
<dbReference type="Pfam" id="PF00990">
    <property type="entry name" value="GGDEF"/>
    <property type="match status" value="1"/>
</dbReference>
<dbReference type="PROSITE" id="PS50887">
    <property type="entry name" value="GGDEF"/>
    <property type="match status" value="1"/>
</dbReference>